<accession>A0A2P2PM65</accession>
<dbReference type="AlphaFoldDB" id="A0A2P2PM65"/>
<name>A0A2P2PM65_RHIMU</name>
<protein>
    <submittedName>
        <fullName evidence="1">Uncharacterized protein</fullName>
    </submittedName>
</protein>
<reference evidence="1" key="1">
    <citation type="submission" date="2018-02" db="EMBL/GenBank/DDBJ databases">
        <title>Rhizophora mucronata_Transcriptome.</title>
        <authorList>
            <person name="Meera S.P."/>
            <person name="Sreeshan A."/>
            <person name="Augustine A."/>
        </authorList>
    </citation>
    <scope>NUCLEOTIDE SEQUENCE</scope>
    <source>
        <tissue evidence="1">Leaf</tissue>
    </source>
</reference>
<organism evidence="1">
    <name type="scientific">Rhizophora mucronata</name>
    <name type="common">Asiatic mangrove</name>
    <dbReference type="NCBI Taxonomy" id="61149"/>
    <lineage>
        <taxon>Eukaryota</taxon>
        <taxon>Viridiplantae</taxon>
        <taxon>Streptophyta</taxon>
        <taxon>Embryophyta</taxon>
        <taxon>Tracheophyta</taxon>
        <taxon>Spermatophyta</taxon>
        <taxon>Magnoliopsida</taxon>
        <taxon>eudicotyledons</taxon>
        <taxon>Gunneridae</taxon>
        <taxon>Pentapetalae</taxon>
        <taxon>rosids</taxon>
        <taxon>fabids</taxon>
        <taxon>Malpighiales</taxon>
        <taxon>Rhizophoraceae</taxon>
        <taxon>Rhizophora</taxon>
    </lineage>
</organism>
<proteinExistence type="predicted"/>
<evidence type="ECO:0000313" key="1">
    <source>
        <dbReference type="EMBL" id="MBX55814.1"/>
    </source>
</evidence>
<sequence length="53" mass="6291">MQASKAHNCQVRYYTKLKDPTTSINELTEVVMETQFNRQIMLYQIRSNELEVP</sequence>
<dbReference type="EMBL" id="GGEC01075330">
    <property type="protein sequence ID" value="MBX55814.1"/>
    <property type="molecule type" value="Transcribed_RNA"/>
</dbReference>